<keyword evidence="3" id="KW-1185">Reference proteome</keyword>
<evidence type="ECO:0000256" key="1">
    <source>
        <dbReference type="SAM" id="MobiDB-lite"/>
    </source>
</evidence>
<evidence type="ECO:0008006" key="4">
    <source>
        <dbReference type="Google" id="ProtNLM"/>
    </source>
</evidence>
<dbReference type="Proteomes" id="UP000258016">
    <property type="component" value="Chromosome"/>
</dbReference>
<proteinExistence type="predicted"/>
<dbReference type="InterPro" id="IPR025528">
    <property type="entry name" value="BrnA_antitoxin"/>
</dbReference>
<dbReference type="EMBL" id="CP020083">
    <property type="protein sequence ID" value="ASR50743.1"/>
    <property type="molecule type" value="Genomic_DNA"/>
</dbReference>
<evidence type="ECO:0000313" key="3">
    <source>
        <dbReference type="Proteomes" id="UP000258016"/>
    </source>
</evidence>
<sequence>MKRKCADMSKPKPPHDFDENPEWTEEDFGLARPADELFDAERIALLVRQPGRPKGSTKADSKQQVALRLDREVIEKFKAAGPGWQTRMNDALRRAAGL</sequence>
<protein>
    <recommendedName>
        <fullName evidence="4">BrnA antitoxin family protein</fullName>
    </recommendedName>
</protein>
<feature type="compositionally biased region" description="Basic and acidic residues" evidence="1">
    <location>
        <begin position="1"/>
        <end position="18"/>
    </location>
</feature>
<evidence type="ECO:0000313" key="2">
    <source>
        <dbReference type="EMBL" id="ASR50743.1"/>
    </source>
</evidence>
<name>A0ABM6M492_9SPHN</name>
<reference evidence="2 3" key="1">
    <citation type="submission" date="2017-03" db="EMBL/GenBank/DDBJ databases">
        <title>Complete genome sequence of Blastomonas fulva degrading microcsystin LR.</title>
        <authorList>
            <person name="Lee H.-g."/>
            <person name="Jin L."/>
            <person name="oh H.-M."/>
        </authorList>
    </citation>
    <scope>NUCLEOTIDE SEQUENCE [LARGE SCALE GENOMIC DNA]</scope>
    <source>
        <strain evidence="2 3">T2</strain>
    </source>
</reference>
<gene>
    <name evidence="2" type="ORF">B5J99_04020</name>
</gene>
<dbReference type="Pfam" id="PF14384">
    <property type="entry name" value="BrnA_antitoxin"/>
    <property type="match status" value="1"/>
</dbReference>
<accession>A0ABM6M492</accession>
<organism evidence="2 3">
    <name type="scientific">Blastomonas fulva</name>
    <dbReference type="NCBI Taxonomy" id="1550728"/>
    <lineage>
        <taxon>Bacteria</taxon>
        <taxon>Pseudomonadati</taxon>
        <taxon>Pseudomonadota</taxon>
        <taxon>Alphaproteobacteria</taxon>
        <taxon>Sphingomonadales</taxon>
        <taxon>Sphingomonadaceae</taxon>
        <taxon>Blastomonas</taxon>
    </lineage>
</organism>
<feature type="region of interest" description="Disordered" evidence="1">
    <location>
        <begin position="1"/>
        <end position="23"/>
    </location>
</feature>